<reference evidence="5" key="1">
    <citation type="submission" date="2021-06" db="EMBL/GenBank/DDBJ databases">
        <title>Sequencing of actinobacteria type strains.</title>
        <authorList>
            <person name="Nguyen G.-S."/>
            <person name="Wentzel A."/>
        </authorList>
    </citation>
    <scope>NUCLEOTIDE SEQUENCE</scope>
    <source>
        <strain evidence="5">P38-E01</strain>
    </source>
</reference>
<keyword evidence="3" id="KW-0804">Transcription</keyword>
<dbReference type="GO" id="GO:0003677">
    <property type="term" value="F:DNA binding"/>
    <property type="evidence" value="ECO:0007669"/>
    <property type="project" value="UniProtKB-KW"/>
</dbReference>
<dbReference type="GO" id="GO:0003700">
    <property type="term" value="F:DNA-binding transcription factor activity"/>
    <property type="evidence" value="ECO:0007669"/>
    <property type="project" value="InterPro"/>
</dbReference>
<dbReference type="PANTHER" id="PTHR44846">
    <property type="entry name" value="MANNOSYL-D-GLYCERATE TRANSPORT/METABOLISM SYSTEM REPRESSOR MNGR-RELATED"/>
    <property type="match status" value="1"/>
</dbReference>
<dbReference type="AlphaFoldDB" id="A0A949JF94"/>
<keyword evidence="6" id="KW-1185">Reference proteome</keyword>
<comment type="caution">
    <text evidence="5">The sequence shown here is derived from an EMBL/GenBank/DDBJ whole genome shotgun (WGS) entry which is preliminary data.</text>
</comment>
<keyword evidence="2" id="KW-0238">DNA-binding</keyword>
<dbReference type="InterPro" id="IPR036388">
    <property type="entry name" value="WH-like_DNA-bd_sf"/>
</dbReference>
<proteinExistence type="predicted"/>
<name>A0A949JF94_9ACTN</name>
<dbReference type="EMBL" id="JAELVF020000001">
    <property type="protein sequence ID" value="MBU7598377.1"/>
    <property type="molecule type" value="Genomic_DNA"/>
</dbReference>
<evidence type="ECO:0000259" key="4">
    <source>
        <dbReference type="PROSITE" id="PS50949"/>
    </source>
</evidence>
<sequence length="248" mass="26926">MADSARRIADELRARIGSGELSPGDRLPGEPALVGEYGVAKETARRALTLLVTEGLAVRKRGSGTYVRSFRPLRRVANKRLSQAGWGNGRSIWSADVDDRELRVADVEVAEVPAPERVSRALALSEGDPVVVRSRRYLVDGEAVQTATSWLPAELVRGTAITRPDTGSGGIYARLAELGLAPARFAEELRARMPSRAETELLALPEATPVVEIHRVAFTADDLAVELNEMLLDAGSYVLEYHLDSQSE</sequence>
<evidence type="ECO:0000256" key="2">
    <source>
        <dbReference type="ARBA" id="ARBA00023125"/>
    </source>
</evidence>
<dbReference type="PANTHER" id="PTHR44846:SF17">
    <property type="entry name" value="GNTR-FAMILY TRANSCRIPTIONAL REGULATOR"/>
    <property type="match status" value="1"/>
</dbReference>
<evidence type="ECO:0000313" key="5">
    <source>
        <dbReference type="EMBL" id="MBU7598377.1"/>
    </source>
</evidence>
<dbReference type="InterPro" id="IPR011663">
    <property type="entry name" value="UTRA"/>
</dbReference>
<organism evidence="5 6">
    <name type="scientific">Streptomyces tardus</name>
    <dbReference type="NCBI Taxonomy" id="2780544"/>
    <lineage>
        <taxon>Bacteria</taxon>
        <taxon>Bacillati</taxon>
        <taxon>Actinomycetota</taxon>
        <taxon>Actinomycetes</taxon>
        <taxon>Kitasatosporales</taxon>
        <taxon>Streptomycetaceae</taxon>
        <taxon>Streptomyces</taxon>
    </lineage>
</organism>
<dbReference type="Proteomes" id="UP000694501">
    <property type="component" value="Unassembled WGS sequence"/>
</dbReference>
<gene>
    <name evidence="5" type="ORF">JGS22_012305</name>
</gene>
<dbReference type="InterPro" id="IPR050679">
    <property type="entry name" value="Bact_HTH_transcr_reg"/>
</dbReference>
<dbReference type="Pfam" id="PF07702">
    <property type="entry name" value="UTRA"/>
    <property type="match status" value="1"/>
</dbReference>
<accession>A0A949JF94</accession>
<dbReference type="RefSeq" id="WP_211040470.1">
    <property type="nucleotide sequence ID" value="NZ_JAELVF020000001.1"/>
</dbReference>
<dbReference type="InterPro" id="IPR036390">
    <property type="entry name" value="WH_DNA-bd_sf"/>
</dbReference>
<evidence type="ECO:0000256" key="1">
    <source>
        <dbReference type="ARBA" id="ARBA00023015"/>
    </source>
</evidence>
<dbReference type="CDD" id="cd07377">
    <property type="entry name" value="WHTH_GntR"/>
    <property type="match status" value="1"/>
</dbReference>
<dbReference type="PROSITE" id="PS50949">
    <property type="entry name" value="HTH_GNTR"/>
    <property type="match status" value="1"/>
</dbReference>
<evidence type="ECO:0000313" key="6">
    <source>
        <dbReference type="Proteomes" id="UP000694501"/>
    </source>
</evidence>
<dbReference type="SUPFAM" id="SSF64288">
    <property type="entry name" value="Chorismate lyase-like"/>
    <property type="match status" value="1"/>
</dbReference>
<dbReference type="SMART" id="SM00345">
    <property type="entry name" value="HTH_GNTR"/>
    <property type="match status" value="1"/>
</dbReference>
<feature type="domain" description="HTH gntR-type" evidence="4">
    <location>
        <begin position="2"/>
        <end position="70"/>
    </location>
</feature>
<dbReference type="InterPro" id="IPR000524">
    <property type="entry name" value="Tscrpt_reg_HTH_GntR"/>
</dbReference>
<keyword evidence="1" id="KW-0805">Transcription regulation</keyword>
<dbReference type="SMART" id="SM00866">
    <property type="entry name" value="UTRA"/>
    <property type="match status" value="1"/>
</dbReference>
<dbReference type="InterPro" id="IPR028978">
    <property type="entry name" value="Chorismate_lyase_/UTRA_dom_sf"/>
</dbReference>
<evidence type="ECO:0000256" key="3">
    <source>
        <dbReference type="ARBA" id="ARBA00023163"/>
    </source>
</evidence>
<dbReference type="Pfam" id="PF00392">
    <property type="entry name" value="GntR"/>
    <property type="match status" value="1"/>
</dbReference>
<protein>
    <submittedName>
        <fullName evidence="5">GntR family transcriptional regulator</fullName>
    </submittedName>
</protein>
<dbReference type="Gene3D" id="1.10.10.10">
    <property type="entry name" value="Winged helix-like DNA-binding domain superfamily/Winged helix DNA-binding domain"/>
    <property type="match status" value="1"/>
</dbReference>
<dbReference type="GO" id="GO:0045892">
    <property type="term" value="P:negative regulation of DNA-templated transcription"/>
    <property type="evidence" value="ECO:0007669"/>
    <property type="project" value="TreeGrafter"/>
</dbReference>
<dbReference type="SUPFAM" id="SSF46785">
    <property type="entry name" value="Winged helix' DNA-binding domain"/>
    <property type="match status" value="1"/>
</dbReference>
<dbReference type="Gene3D" id="3.40.1410.10">
    <property type="entry name" value="Chorismate lyase-like"/>
    <property type="match status" value="1"/>
</dbReference>